<organism evidence="2 3">
    <name type="scientific">Anopheles quadriannulatus</name>
    <name type="common">Mosquito</name>
    <dbReference type="NCBI Taxonomy" id="34691"/>
    <lineage>
        <taxon>Eukaryota</taxon>
        <taxon>Metazoa</taxon>
        <taxon>Ecdysozoa</taxon>
        <taxon>Arthropoda</taxon>
        <taxon>Hexapoda</taxon>
        <taxon>Insecta</taxon>
        <taxon>Pterygota</taxon>
        <taxon>Neoptera</taxon>
        <taxon>Endopterygota</taxon>
        <taxon>Diptera</taxon>
        <taxon>Nematocera</taxon>
        <taxon>Culicoidea</taxon>
        <taxon>Culicidae</taxon>
        <taxon>Anophelinae</taxon>
        <taxon>Anopheles</taxon>
    </lineage>
</organism>
<evidence type="ECO:0000313" key="2">
    <source>
        <dbReference type="EnsemblMetazoa" id="AQUA002715-PA"/>
    </source>
</evidence>
<dbReference type="InterPro" id="IPR036859">
    <property type="entry name" value="CAP-Gly_dom_sf"/>
</dbReference>
<reference evidence="2" key="1">
    <citation type="submission" date="2020-05" db="UniProtKB">
        <authorList>
            <consortium name="EnsemblMetazoa"/>
        </authorList>
    </citation>
    <scope>IDENTIFICATION</scope>
    <source>
        <strain evidence="2">SANGQUA</strain>
    </source>
</reference>
<dbReference type="EnsemblMetazoa" id="AQUA002715-RA">
    <property type="protein sequence ID" value="AQUA002715-PA"/>
    <property type="gene ID" value="AQUA002715"/>
</dbReference>
<protein>
    <submittedName>
        <fullName evidence="2">CAP-Gly domain-containing protein</fullName>
    </submittedName>
</protein>
<keyword evidence="3" id="KW-1185">Reference proteome</keyword>
<evidence type="ECO:0000259" key="1">
    <source>
        <dbReference type="PROSITE" id="PS50245"/>
    </source>
</evidence>
<dbReference type="SUPFAM" id="SSF74924">
    <property type="entry name" value="Cap-Gly domain"/>
    <property type="match status" value="1"/>
</dbReference>
<proteinExistence type="predicted"/>
<dbReference type="PROSITE" id="PS50245">
    <property type="entry name" value="CAP_GLY_2"/>
    <property type="match status" value="1"/>
</dbReference>
<dbReference type="VEuPathDB" id="VectorBase:AQUA002715"/>
<feature type="domain" description="CAP-Gly" evidence="1">
    <location>
        <begin position="75"/>
        <end position="117"/>
    </location>
</feature>
<accession>A0A182WYV4</accession>
<name>A0A182WYV4_ANOQN</name>
<dbReference type="Gene3D" id="2.30.30.190">
    <property type="entry name" value="CAP Gly-rich-like domain"/>
    <property type="match status" value="1"/>
</dbReference>
<dbReference type="AlphaFoldDB" id="A0A182WYV4"/>
<sequence>MDLASWSWVTVIRPSKQKRKISQANRLADYIPSKQALPFLPKTPKCLKPGHLAKVISPNGRVIVGRVRYIGPVAGTEAAEDTTFVGLQLPNNLGDCDGTIDGKRFFDCEPLHGVFVPFKKVVMAWNS</sequence>
<dbReference type="SMART" id="SM01052">
    <property type="entry name" value="CAP_GLY"/>
    <property type="match status" value="1"/>
</dbReference>
<dbReference type="Proteomes" id="UP000076407">
    <property type="component" value="Unassembled WGS sequence"/>
</dbReference>
<dbReference type="InterPro" id="IPR000938">
    <property type="entry name" value="CAP-Gly_domain"/>
</dbReference>
<dbReference type="Pfam" id="PF01302">
    <property type="entry name" value="CAP_GLY"/>
    <property type="match status" value="1"/>
</dbReference>
<evidence type="ECO:0000313" key="3">
    <source>
        <dbReference type="Proteomes" id="UP000076407"/>
    </source>
</evidence>
<dbReference type="STRING" id="34691.A0A182WYV4"/>